<organism evidence="3 4">
    <name type="scientific">Leucocoprinus leucothites</name>
    <dbReference type="NCBI Taxonomy" id="201217"/>
    <lineage>
        <taxon>Eukaryota</taxon>
        <taxon>Fungi</taxon>
        <taxon>Dikarya</taxon>
        <taxon>Basidiomycota</taxon>
        <taxon>Agaricomycotina</taxon>
        <taxon>Agaricomycetes</taxon>
        <taxon>Agaricomycetidae</taxon>
        <taxon>Agaricales</taxon>
        <taxon>Agaricineae</taxon>
        <taxon>Agaricaceae</taxon>
        <taxon>Leucocoprinus</taxon>
    </lineage>
</organism>
<keyword evidence="2" id="KW-0472">Membrane</keyword>
<keyword evidence="2" id="KW-0812">Transmembrane</keyword>
<evidence type="ECO:0000313" key="3">
    <source>
        <dbReference type="EMBL" id="KAF5361955.1"/>
    </source>
</evidence>
<feature type="transmembrane region" description="Helical" evidence="2">
    <location>
        <begin position="27"/>
        <end position="49"/>
    </location>
</feature>
<evidence type="ECO:0000256" key="2">
    <source>
        <dbReference type="SAM" id="Phobius"/>
    </source>
</evidence>
<dbReference type="EMBL" id="JAACJO010000002">
    <property type="protein sequence ID" value="KAF5361955.1"/>
    <property type="molecule type" value="Genomic_DNA"/>
</dbReference>
<keyword evidence="2" id="KW-1133">Transmembrane helix</keyword>
<accession>A0A8H5LLH9</accession>
<dbReference type="OrthoDB" id="3267806at2759"/>
<proteinExistence type="predicted"/>
<feature type="transmembrane region" description="Helical" evidence="2">
    <location>
        <begin position="106"/>
        <end position="125"/>
    </location>
</feature>
<evidence type="ECO:0000313" key="4">
    <source>
        <dbReference type="Proteomes" id="UP000559027"/>
    </source>
</evidence>
<dbReference type="AlphaFoldDB" id="A0A8H5LLH9"/>
<dbReference type="Proteomes" id="UP000559027">
    <property type="component" value="Unassembled WGS sequence"/>
</dbReference>
<feature type="transmembrane region" description="Helical" evidence="2">
    <location>
        <begin position="146"/>
        <end position="167"/>
    </location>
</feature>
<name>A0A8H5LLH9_9AGAR</name>
<feature type="transmembrane region" description="Helical" evidence="2">
    <location>
        <begin position="187"/>
        <end position="210"/>
    </location>
</feature>
<protein>
    <submittedName>
        <fullName evidence="3">Uncharacterized protein</fullName>
    </submittedName>
</protein>
<gene>
    <name evidence="3" type="ORF">D9756_002783</name>
</gene>
<sequence>MADFPSSYRPDETPDVIFAEHTWLQGAFLGAVAYGIQFILYVMTCFFLWKLRNPTNNRQNILFIIYISIIFVLSTLYMAGLLQFTQLSFIDGRNIPGGPKAFEEEMFSLPIDMLANVIMVLNSWFCDIINVWRCWVIYQGCRVPSWIVNTIPILLYMGSVAFGVLFLKQVGTVSQSPWDAAGINFTIPYYAMSLALNILITLLIVLRLLVYRHRIVQALGTAQGSQYTSLAAMIVESAAIYSTFSLLFLIPFALGSQLSQLFLQGLSIVQGVSTFLIIFRVATGKGWSQDTYANTMTMQTSTLAIRTPGGNSHSSRPTRRGTSGYSTYDKDLETRDDPIVLGPISTSSDDDWLSPKKSISNIEISKHVTVEESV</sequence>
<feature type="region of interest" description="Disordered" evidence="1">
    <location>
        <begin position="304"/>
        <end position="331"/>
    </location>
</feature>
<feature type="transmembrane region" description="Helical" evidence="2">
    <location>
        <begin position="261"/>
        <end position="279"/>
    </location>
</feature>
<reference evidence="3 4" key="1">
    <citation type="journal article" date="2020" name="ISME J.">
        <title>Uncovering the hidden diversity of litter-decomposition mechanisms in mushroom-forming fungi.</title>
        <authorList>
            <person name="Floudas D."/>
            <person name="Bentzer J."/>
            <person name="Ahren D."/>
            <person name="Johansson T."/>
            <person name="Persson P."/>
            <person name="Tunlid A."/>
        </authorList>
    </citation>
    <scope>NUCLEOTIDE SEQUENCE [LARGE SCALE GENOMIC DNA]</scope>
    <source>
        <strain evidence="3 4">CBS 146.42</strain>
    </source>
</reference>
<feature type="transmembrane region" description="Helical" evidence="2">
    <location>
        <begin position="61"/>
        <end position="86"/>
    </location>
</feature>
<feature type="compositionally biased region" description="Polar residues" evidence="1">
    <location>
        <begin position="304"/>
        <end position="326"/>
    </location>
</feature>
<keyword evidence="4" id="KW-1185">Reference proteome</keyword>
<comment type="caution">
    <text evidence="3">The sequence shown here is derived from an EMBL/GenBank/DDBJ whole genome shotgun (WGS) entry which is preliminary data.</text>
</comment>
<feature type="transmembrane region" description="Helical" evidence="2">
    <location>
        <begin position="230"/>
        <end position="255"/>
    </location>
</feature>
<evidence type="ECO:0000256" key="1">
    <source>
        <dbReference type="SAM" id="MobiDB-lite"/>
    </source>
</evidence>